<keyword evidence="1" id="KW-0813">Transport</keyword>
<comment type="similarity">
    <text evidence="1">Belongs to the vitamin uptake transporter (VUT/ECF) (TC 2.A.88) family. Q precursor transporter subfamily.</text>
</comment>
<sequence length="250" mass="27369">MRQHRYHFAVTSDSTSRRSFATARPTYADRGSGHYDILLTLMCVVVILSNIGGSKGVQLGPITTDGGFFLFPLAYVMGDITTEVYGMKAARRTIVMGFICAILSVLCFWGVIALPGFNDPYSVARDAALEMSLGPVWQMVLAGACGFLAGQFTNSVIMVRLKATWLERGLVGRLMGSTGAGEAVDTVIFCTVAAPVVGITSFGQWCNYAFFGFLWKTLVEYACIPITTRIIAWIKKHEPTYQERLTATQE</sequence>
<dbReference type="RefSeq" id="WP_271418864.1">
    <property type="nucleotide sequence ID" value="NZ_CP115668.1"/>
</dbReference>
<feature type="transmembrane region" description="Helical" evidence="1">
    <location>
        <begin position="37"/>
        <end position="54"/>
    </location>
</feature>
<keyword evidence="1" id="KW-0472">Membrane</keyword>
<accession>A0ABY7R1L1</accession>
<dbReference type="InterPro" id="IPR003744">
    <property type="entry name" value="YhhQ"/>
</dbReference>
<reference evidence="2 3" key="2">
    <citation type="submission" date="2023-06" db="EMBL/GenBank/DDBJ databases">
        <title>The Gram-positive Non-spore-bearing Anaerobic Bacilli of Human Feces.</title>
        <authorList>
            <person name="Eggerth A.H."/>
        </authorList>
    </citation>
    <scope>NUCLEOTIDE SEQUENCE [LARGE SCALE GENOMIC DNA]</scope>
    <source>
        <strain evidence="2 3">CBA3108</strain>
    </source>
</reference>
<feature type="transmembrane region" description="Helical" evidence="1">
    <location>
        <begin position="137"/>
        <end position="159"/>
    </location>
</feature>
<comment type="subcellular location">
    <subcellularLocation>
        <location evidence="1">Cell membrane</location>
        <topology evidence="1">Multi-pass membrane protein</topology>
    </subcellularLocation>
</comment>
<protein>
    <recommendedName>
        <fullName evidence="1">Probable queuosine precursor transporter</fullName>
        <shortName evidence="1">Q precursor transporter</shortName>
    </recommendedName>
</protein>
<gene>
    <name evidence="2" type="ORF">O6R08_04150</name>
</gene>
<dbReference type="NCBIfam" id="TIGR00697">
    <property type="entry name" value="queuosine precursor transporter"/>
    <property type="match status" value="1"/>
</dbReference>
<evidence type="ECO:0000313" key="2">
    <source>
        <dbReference type="EMBL" id="WCC80684.1"/>
    </source>
</evidence>
<keyword evidence="1" id="KW-1003">Cell membrane</keyword>
<reference evidence="2 3" key="1">
    <citation type="submission" date="2023-01" db="EMBL/GenBank/DDBJ databases">
        <authorList>
            <person name="Lee S.H."/>
            <person name="Jung H.S."/>
            <person name="Yun J.U."/>
        </authorList>
    </citation>
    <scope>NUCLEOTIDE SEQUENCE [LARGE SCALE GENOMIC DNA]</scope>
    <source>
        <strain evidence="2 3">CBA3108</strain>
    </source>
</reference>
<keyword evidence="1" id="KW-0812">Transmembrane</keyword>
<dbReference type="PANTHER" id="PTHR34300">
    <property type="entry name" value="QUEUOSINE PRECURSOR TRANSPORTER-RELATED"/>
    <property type="match status" value="1"/>
</dbReference>
<dbReference type="PANTHER" id="PTHR34300:SF2">
    <property type="entry name" value="QUEUOSINE PRECURSOR TRANSPORTER-RELATED"/>
    <property type="match status" value="1"/>
</dbReference>
<feature type="transmembrane region" description="Helical" evidence="1">
    <location>
        <begin position="66"/>
        <end position="86"/>
    </location>
</feature>
<keyword evidence="3" id="KW-1185">Reference proteome</keyword>
<dbReference type="Proteomes" id="UP001212097">
    <property type="component" value="Chromosome"/>
</dbReference>
<evidence type="ECO:0000313" key="3">
    <source>
        <dbReference type="Proteomes" id="UP001212097"/>
    </source>
</evidence>
<feature type="transmembrane region" description="Helical" evidence="1">
    <location>
        <begin position="93"/>
        <end position="117"/>
    </location>
</feature>
<evidence type="ECO:0000256" key="1">
    <source>
        <dbReference type="HAMAP-Rule" id="MF_02088"/>
    </source>
</evidence>
<comment type="function">
    <text evidence="1">Involved in the import of queuosine (Q) precursors, required for Q precursor salvage.</text>
</comment>
<dbReference type="Pfam" id="PF02592">
    <property type="entry name" value="Vut_1"/>
    <property type="match status" value="1"/>
</dbReference>
<dbReference type="HAMAP" id="MF_02088">
    <property type="entry name" value="Q_prec_transport"/>
    <property type="match status" value="1"/>
</dbReference>
<proteinExistence type="inferred from homology"/>
<keyword evidence="1" id="KW-1133">Transmembrane helix</keyword>
<name>A0ABY7R1L1_9ACTN</name>
<organism evidence="2 3">
    <name type="scientific">Cutibacterium equinum</name>
    <dbReference type="NCBI Taxonomy" id="3016342"/>
    <lineage>
        <taxon>Bacteria</taxon>
        <taxon>Bacillati</taxon>
        <taxon>Actinomycetota</taxon>
        <taxon>Actinomycetes</taxon>
        <taxon>Propionibacteriales</taxon>
        <taxon>Propionibacteriaceae</taxon>
        <taxon>Cutibacterium</taxon>
    </lineage>
</organism>
<dbReference type="EMBL" id="CP115668">
    <property type="protein sequence ID" value="WCC80684.1"/>
    <property type="molecule type" value="Genomic_DNA"/>
</dbReference>